<sequence length="89" mass="9920">MRFEGTYPPVITPYNEDYSINFHGFEAVIEYLLAAEVDGLIIGGTTGEYHVQTLGERTESMRLAKKVISDRVPMIVGIGAIRTQDCIQL</sequence>
<name>A0A382TW99_9ZZZZ</name>
<dbReference type="AlphaFoldDB" id="A0A382TW99"/>
<dbReference type="PANTHER" id="PTHR42849">
    <property type="entry name" value="N-ACETYLNEURAMINATE LYASE"/>
    <property type="match status" value="1"/>
</dbReference>
<dbReference type="Gene3D" id="3.20.20.70">
    <property type="entry name" value="Aldolase class I"/>
    <property type="match status" value="1"/>
</dbReference>
<gene>
    <name evidence="1" type="ORF">METZ01_LOCUS378645</name>
</gene>
<accession>A0A382TW99</accession>
<evidence type="ECO:0000313" key="1">
    <source>
        <dbReference type="EMBL" id="SVD25791.1"/>
    </source>
</evidence>
<proteinExistence type="predicted"/>
<organism evidence="1">
    <name type="scientific">marine metagenome</name>
    <dbReference type="NCBI Taxonomy" id="408172"/>
    <lineage>
        <taxon>unclassified sequences</taxon>
        <taxon>metagenomes</taxon>
        <taxon>ecological metagenomes</taxon>
    </lineage>
</organism>
<feature type="non-terminal residue" evidence="1">
    <location>
        <position position="89"/>
    </location>
</feature>
<dbReference type="SUPFAM" id="SSF51569">
    <property type="entry name" value="Aldolase"/>
    <property type="match status" value="1"/>
</dbReference>
<dbReference type="InterPro" id="IPR013785">
    <property type="entry name" value="Aldolase_TIM"/>
</dbReference>
<dbReference type="GO" id="GO:0008747">
    <property type="term" value="F:N-acetylneuraminate lyase activity"/>
    <property type="evidence" value="ECO:0007669"/>
    <property type="project" value="TreeGrafter"/>
</dbReference>
<protein>
    <recommendedName>
        <fullName evidence="2">Dihydrodipicolinate synthase family protein</fullName>
    </recommendedName>
</protein>
<dbReference type="PANTHER" id="PTHR42849:SF1">
    <property type="entry name" value="N-ACETYLNEURAMINATE LYASE"/>
    <property type="match status" value="1"/>
</dbReference>
<dbReference type="Pfam" id="PF00701">
    <property type="entry name" value="DHDPS"/>
    <property type="match status" value="1"/>
</dbReference>
<dbReference type="EMBL" id="UINC01139319">
    <property type="protein sequence ID" value="SVD25791.1"/>
    <property type="molecule type" value="Genomic_DNA"/>
</dbReference>
<dbReference type="GO" id="GO:0005829">
    <property type="term" value="C:cytosol"/>
    <property type="evidence" value="ECO:0007669"/>
    <property type="project" value="TreeGrafter"/>
</dbReference>
<dbReference type="GO" id="GO:0019262">
    <property type="term" value="P:N-acetylneuraminate catabolic process"/>
    <property type="evidence" value="ECO:0007669"/>
    <property type="project" value="TreeGrafter"/>
</dbReference>
<dbReference type="InterPro" id="IPR002220">
    <property type="entry name" value="DapA-like"/>
</dbReference>
<reference evidence="1" key="1">
    <citation type="submission" date="2018-05" db="EMBL/GenBank/DDBJ databases">
        <authorList>
            <person name="Lanie J.A."/>
            <person name="Ng W.-L."/>
            <person name="Kazmierczak K.M."/>
            <person name="Andrzejewski T.M."/>
            <person name="Davidsen T.M."/>
            <person name="Wayne K.J."/>
            <person name="Tettelin H."/>
            <person name="Glass J.I."/>
            <person name="Rusch D."/>
            <person name="Podicherti R."/>
            <person name="Tsui H.-C.T."/>
            <person name="Winkler M.E."/>
        </authorList>
    </citation>
    <scope>NUCLEOTIDE SEQUENCE</scope>
</reference>
<dbReference type="PRINTS" id="PR00146">
    <property type="entry name" value="DHPICSNTHASE"/>
</dbReference>
<evidence type="ECO:0008006" key="2">
    <source>
        <dbReference type="Google" id="ProtNLM"/>
    </source>
</evidence>
<dbReference type="CDD" id="cd00408">
    <property type="entry name" value="DHDPS-like"/>
    <property type="match status" value="1"/>
</dbReference>